<feature type="transmembrane region" description="Helical" evidence="12">
    <location>
        <begin position="285"/>
        <end position="305"/>
    </location>
</feature>
<evidence type="ECO:0000256" key="10">
    <source>
        <dbReference type="ARBA" id="ARBA00023157"/>
    </source>
</evidence>
<feature type="transmembrane region" description="Helical" evidence="12">
    <location>
        <begin position="84"/>
        <end position="104"/>
    </location>
</feature>
<organism evidence="13 14">
    <name type="scientific">Actinocorallia libanotica</name>
    <dbReference type="NCBI Taxonomy" id="46162"/>
    <lineage>
        <taxon>Bacteria</taxon>
        <taxon>Bacillati</taxon>
        <taxon>Actinomycetota</taxon>
        <taxon>Actinomycetes</taxon>
        <taxon>Streptosporangiales</taxon>
        <taxon>Thermomonosporaceae</taxon>
        <taxon>Actinocorallia</taxon>
    </lineage>
</organism>
<accession>A0ABN1PZM1</accession>
<keyword evidence="4" id="KW-0479">Metal-binding</keyword>
<evidence type="ECO:0000256" key="3">
    <source>
        <dbReference type="ARBA" id="ARBA00022692"/>
    </source>
</evidence>
<keyword evidence="14" id="KW-1185">Reference proteome</keyword>
<proteinExistence type="predicted"/>
<evidence type="ECO:0000256" key="9">
    <source>
        <dbReference type="ARBA" id="ARBA00023136"/>
    </source>
</evidence>
<protein>
    <submittedName>
        <fullName evidence="13">COX15/CtaA family protein</fullName>
    </submittedName>
</protein>
<dbReference type="InterPro" id="IPR003780">
    <property type="entry name" value="COX15/CtaA_fam"/>
</dbReference>
<dbReference type="PANTHER" id="PTHR35457">
    <property type="entry name" value="HEME A SYNTHASE"/>
    <property type="match status" value="1"/>
</dbReference>
<keyword evidence="9 12" id="KW-0472">Membrane</keyword>
<keyword evidence="10" id="KW-1015">Disulfide bond</keyword>
<gene>
    <name evidence="13" type="ORF">GCM10009550_00700</name>
</gene>
<evidence type="ECO:0000256" key="12">
    <source>
        <dbReference type="SAM" id="Phobius"/>
    </source>
</evidence>
<comment type="caution">
    <text evidence="13">The sequence shown here is derived from an EMBL/GenBank/DDBJ whole genome shotgun (WGS) entry which is preliminary data.</text>
</comment>
<dbReference type="EMBL" id="BAAAHH010000001">
    <property type="protein sequence ID" value="GAA0935560.1"/>
    <property type="molecule type" value="Genomic_DNA"/>
</dbReference>
<evidence type="ECO:0000256" key="7">
    <source>
        <dbReference type="ARBA" id="ARBA00023004"/>
    </source>
</evidence>
<keyword evidence="3 12" id="KW-0812">Transmembrane</keyword>
<dbReference type="PANTHER" id="PTHR35457:SF1">
    <property type="entry name" value="HEME A SYNTHASE"/>
    <property type="match status" value="1"/>
</dbReference>
<evidence type="ECO:0000256" key="8">
    <source>
        <dbReference type="ARBA" id="ARBA00023133"/>
    </source>
</evidence>
<evidence type="ECO:0000256" key="1">
    <source>
        <dbReference type="ARBA" id="ARBA00004141"/>
    </source>
</evidence>
<feature type="transmembrane region" description="Helical" evidence="12">
    <location>
        <begin position="149"/>
        <end position="166"/>
    </location>
</feature>
<dbReference type="Pfam" id="PF02628">
    <property type="entry name" value="COX15-CtaA"/>
    <property type="match status" value="1"/>
</dbReference>
<feature type="transmembrane region" description="Helical" evidence="12">
    <location>
        <begin position="116"/>
        <end position="137"/>
    </location>
</feature>
<reference evidence="13 14" key="1">
    <citation type="journal article" date="2019" name="Int. J. Syst. Evol. Microbiol.">
        <title>The Global Catalogue of Microorganisms (GCM) 10K type strain sequencing project: providing services to taxonomists for standard genome sequencing and annotation.</title>
        <authorList>
            <consortium name="The Broad Institute Genomics Platform"/>
            <consortium name="The Broad Institute Genome Sequencing Center for Infectious Disease"/>
            <person name="Wu L."/>
            <person name="Ma J."/>
        </authorList>
    </citation>
    <scope>NUCLEOTIDE SEQUENCE [LARGE SCALE GENOMIC DNA]</scope>
    <source>
        <strain evidence="13 14">JCM 10696</strain>
    </source>
</reference>
<feature type="transmembrane region" description="Helical" evidence="12">
    <location>
        <begin position="186"/>
        <end position="207"/>
    </location>
</feature>
<dbReference type="Proteomes" id="UP001500665">
    <property type="component" value="Unassembled WGS sequence"/>
</dbReference>
<feature type="transmembrane region" description="Helical" evidence="12">
    <location>
        <begin position="258"/>
        <end position="279"/>
    </location>
</feature>
<sequence>MTTPENKTSLLLKARDAVWNPTPASLRFLALLGVVTNAGIILTGAAVRLTKSGLGCPTWPKCTGDSLLPHASPEHSPVNMAIEFGNRTLTFLVLAVGFAVYIAARRLSPNRPDLTRLAVWQPIGVVFQALVGGLTVLTKLHPTMVSPHYLFSIALIFVALLLYVRAGEGDGPVERRVDPLVHRLTLALVGVVVAVLVVGTFVTGSGPHAGDAEATRLPFPIVDITRAHSLLAWVTVALTAALLVLHRRTGAPAGVRRAGNVLLGTILLQGLIGYVQYFLGVPELLVAAHVLGSALLWIATLNLLYAGRVRPVVEDSAAASPAVRTTA</sequence>
<dbReference type="InterPro" id="IPR050450">
    <property type="entry name" value="COX15/CtaA_HemeA_synthase"/>
</dbReference>
<evidence type="ECO:0000256" key="2">
    <source>
        <dbReference type="ARBA" id="ARBA00022475"/>
    </source>
</evidence>
<keyword evidence="7" id="KW-0408">Iron</keyword>
<feature type="transmembrane region" description="Helical" evidence="12">
    <location>
        <begin position="28"/>
        <end position="47"/>
    </location>
</feature>
<keyword evidence="8" id="KW-0350">Heme biosynthesis</keyword>
<keyword evidence="5 12" id="KW-1133">Transmembrane helix</keyword>
<keyword evidence="6" id="KW-0560">Oxidoreductase</keyword>
<comment type="subcellular location">
    <subcellularLocation>
        <location evidence="1">Membrane</location>
        <topology evidence="1">Multi-pass membrane protein</topology>
    </subcellularLocation>
</comment>
<evidence type="ECO:0000313" key="13">
    <source>
        <dbReference type="EMBL" id="GAA0935560.1"/>
    </source>
</evidence>
<name>A0ABN1PZM1_9ACTN</name>
<evidence type="ECO:0000256" key="4">
    <source>
        <dbReference type="ARBA" id="ARBA00022723"/>
    </source>
</evidence>
<evidence type="ECO:0000256" key="5">
    <source>
        <dbReference type="ARBA" id="ARBA00022989"/>
    </source>
</evidence>
<evidence type="ECO:0000313" key="14">
    <source>
        <dbReference type="Proteomes" id="UP001500665"/>
    </source>
</evidence>
<evidence type="ECO:0000256" key="11">
    <source>
        <dbReference type="ARBA" id="ARBA00023444"/>
    </source>
</evidence>
<keyword evidence="2" id="KW-1003">Cell membrane</keyword>
<comment type="pathway">
    <text evidence="11">Porphyrin-containing compound metabolism.</text>
</comment>
<evidence type="ECO:0000256" key="6">
    <source>
        <dbReference type="ARBA" id="ARBA00023002"/>
    </source>
</evidence>
<feature type="transmembrane region" description="Helical" evidence="12">
    <location>
        <begin position="227"/>
        <end position="246"/>
    </location>
</feature>